<comment type="caution">
    <text evidence="6">The sequence shown here is derived from an EMBL/GenBank/DDBJ whole genome shotgun (WGS) entry which is preliminary data.</text>
</comment>
<feature type="DNA-binding region" description="H-T-H motif" evidence="4">
    <location>
        <begin position="33"/>
        <end position="52"/>
    </location>
</feature>
<dbReference type="RefSeq" id="WP_122918819.1">
    <property type="nucleotide sequence ID" value="NZ_RHHQ01000012.1"/>
</dbReference>
<organism evidence="6 7">
    <name type="scientific">Brevibacillus fluminis</name>
    <dbReference type="NCBI Taxonomy" id="511487"/>
    <lineage>
        <taxon>Bacteria</taxon>
        <taxon>Bacillati</taxon>
        <taxon>Bacillota</taxon>
        <taxon>Bacilli</taxon>
        <taxon>Bacillales</taxon>
        <taxon>Paenibacillaceae</taxon>
        <taxon>Brevibacillus</taxon>
    </lineage>
</organism>
<dbReference type="InterPro" id="IPR009057">
    <property type="entry name" value="Homeodomain-like_sf"/>
</dbReference>
<proteinExistence type="predicted"/>
<reference evidence="6 7" key="1">
    <citation type="submission" date="2018-10" db="EMBL/GenBank/DDBJ databases">
        <title>Phylogenomics of Brevibacillus.</title>
        <authorList>
            <person name="Dunlap C."/>
        </authorList>
    </citation>
    <scope>NUCLEOTIDE SEQUENCE [LARGE SCALE GENOMIC DNA]</scope>
    <source>
        <strain evidence="6 7">JCM 15716</strain>
    </source>
</reference>
<evidence type="ECO:0000256" key="2">
    <source>
        <dbReference type="ARBA" id="ARBA00023125"/>
    </source>
</evidence>
<dbReference type="PANTHER" id="PTHR30055">
    <property type="entry name" value="HTH-TYPE TRANSCRIPTIONAL REGULATOR RUTR"/>
    <property type="match status" value="1"/>
</dbReference>
<keyword evidence="3" id="KW-0804">Transcription</keyword>
<accession>A0A3M8DG68</accession>
<keyword evidence="1" id="KW-0805">Transcription regulation</keyword>
<evidence type="ECO:0000313" key="6">
    <source>
        <dbReference type="EMBL" id="RNB87120.1"/>
    </source>
</evidence>
<sequence length="208" mass="23859">MATRQEQRSEETKNSILTAARQLFANRGYDTVTMREIAKEAGCSHTTIYIYFKDKETLLQQLSMPPLQALMERMDALSEQKTASEEKLEAVSLAFIEFCLANRSMYSLFVNVKAGRVDEQSPQLEINKIRNDIFAKLSRMVQASLLLAVTDEQLLMCTRIYFYTLHGIVATYEHSEETVEMLMDRLTPTFRQAISVLLSGFRETCKET</sequence>
<dbReference type="FunFam" id="1.10.10.60:FF:000141">
    <property type="entry name" value="TetR family transcriptional regulator"/>
    <property type="match status" value="1"/>
</dbReference>
<dbReference type="Pfam" id="PF00440">
    <property type="entry name" value="TetR_N"/>
    <property type="match status" value="1"/>
</dbReference>
<gene>
    <name evidence="6" type="ORF">EDM56_15640</name>
</gene>
<dbReference type="OrthoDB" id="9815924at2"/>
<dbReference type="Proteomes" id="UP000271031">
    <property type="component" value="Unassembled WGS sequence"/>
</dbReference>
<evidence type="ECO:0000313" key="7">
    <source>
        <dbReference type="Proteomes" id="UP000271031"/>
    </source>
</evidence>
<feature type="domain" description="HTH tetR-type" evidence="5">
    <location>
        <begin position="10"/>
        <end position="70"/>
    </location>
</feature>
<dbReference type="Gene3D" id="1.10.357.10">
    <property type="entry name" value="Tetracycline Repressor, domain 2"/>
    <property type="match status" value="1"/>
</dbReference>
<dbReference type="GO" id="GO:0045892">
    <property type="term" value="P:negative regulation of DNA-templated transcription"/>
    <property type="evidence" value="ECO:0007669"/>
    <property type="project" value="UniProtKB-ARBA"/>
</dbReference>
<dbReference type="InterPro" id="IPR001647">
    <property type="entry name" value="HTH_TetR"/>
</dbReference>
<dbReference type="GO" id="GO:0000976">
    <property type="term" value="F:transcription cis-regulatory region binding"/>
    <property type="evidence" value="ECO:0007669"/>
    <property type="project" value="TreeGrafter"/>
</dbReference>
<evidence type="ECO:0000259" key="5">
    <source>
        <dbReference type="PROSITE" id="PS50977"/>
    </source>
</evidence>
<dbReference type="PROSITE" id="PS50977">
    <property type="entry name" value="HTH_TETR_2"/>
    <property type="match status" value="1"/>
</dbReference>
<evidence type="ECO:0000256" key="4">
    <source>
        <dbReference type="PROSITE-ProRule" id="PRU00335"/>
    </source>
</evidence>
<keyword evidence="2 4" id="KW-0238">DNA-binding</keyword>
<protein>
    <submittedName>
        <fullName evidence="6">TetR/AcrR family transcriptional regulator</fullName>
    </submittedName>
</protein>
<dbReference type="AlphaFoldDB" id="A0A3M8DG68"/>
<dbReference type="InterPro" id="IPR050109">
    <property type="entry name" value="HTH-type_TetR-like_transc_reg"/>
</dbReference>
<keyword evidence="7" id="KW-1185">Reference proteome</keyword>
<dbReference type="GO" id="GO:0003700">
    <property type="term" value="F:DNA-binding transcription factor activity"/>
    <property type="evidence" value="ECO:0007669"/>
    <property type="project" value="TreeGrafter"/>
</dbReference>
<dbReference type="PANTHER" id="PTHR30055:SF234">
    <property type="entry name" value="HTH-TYPE TRANSCRIPTIONAL REGULATOR BETI"/>
    <property type="match status" value="1"/>
</dbReference>
<dbReference type="PRINTS" id="PR00455">
    <property type="entry name" value="HTHTETR"/>
</dbReference>
<dbReference type="EMBL" id="RHHQ01000012">
    <property type="protein sequence ID" value="RNB87120.1"/>
    <property type="molecule type" value="Genomic_DNA"/>
</dbReference>
<dbReference type="SUPFAM" id="SSF46689">
    <property type="entry name" value="Homeodomain-like"/>
    <property type="match status" value="1"/>
</dbReference>
<name>A0A3M8DG68_9BACL</name>
<evidence type="ECO:0000256" key="1">
    <source>
        <dbReference type="ARBA" id="ARBA00023015"/>
    </source>
</evidence>
<evidence type="ECO:0000256" key="3">
    <source>
        <dbReference type="ARBA" id="ARBA00023163"/>
    </source>
</evidence>